<dbReference type="Pfam" id="PF00078">
    <property type="entry name" value="RVT_1"/>
    <property type="match status" value="1"/>
</dbReference>
<dbReference type="InterPro" id="IPR026960">
    <property type="entry name" value="RVT-Znf"/>
</dbReference>
<dbReference type="InterPro" id="IPR052343">
    <property type="entry name" value="Retrotransposon-Effector_Assoc"/>
</dbReference>
<dbReference type="Pfam" id="PF13966">
    <property type="entry name" value="zf-RVT"/>
    <property type="match status" value="1"/>
</dbReference>
<feature type="domain" description="Reverse transcriptase" evidence="1">
    <location>
        <begin position="79"/>
        <end position="281"/>
    </location>
</feature>
<keyword evidence="3" id="KW-1185">Reference proteome</keyword>
<sequence>MNEGLMAEVSDAEIKTALFSIGPTRAPGPDGFNAAFYQHFWTIVGPAIATEVRHFFKTGIMQNEWNHTNLCLIPKITEPKAMKDLRPISLCNVTYKIISKILTKRLKSVLPNVVSESQAAFIPGRYITDNVLIAHEVLHSLRVRKRCATSYMAVKTDISKAYDRIEWSFLEEVLIHKGFHTTWIKWIMSCVRSVSFSVIINGSPYGSFRPTRGIRQATREGRIQGIQISNGGPRVSHLFFADDSLFFVKADHRNSSTLLKIFKEYEDASGQMINLEKSSITFGNRVYHHNQGRIKQTLLIPNSGGGELDSLIANFWWGSTKNKRKLSWIAWKKLITSKQEGGLGFRAFHSFNQALLANQIDDEYLWSCTTDGHYTVKSGYWKALDLAKTDDTPKAPLATRPYIAKSIWNLDIAPKLKHFLWRIASGAIGVAENLRRRNIMINPYCSSCCYEEETSEHILFSCPNIAPLWRSTGIPTPILRDSNVSLEEKLRYLFHLHQDTRIPKLDRYTPFWLMWHIWKSRNSMVFNKKQIDQNDTKTQAFTDTKEWLNNTEKLEQYQGNQQVPSRHGKWKPPDQRWVKCNFDASHHEGNRDSGLG</sequence>
<dbReference type="PANTHER" id="PTHR46890:SF48">
    <property type="entry name" value="RNA-DIRECTED DNA POLYMERASE"/>
    <property type="match status" value="1"/>
</dbReference>
<reference evidence="4" key="2">
    <citation type="submission" date="2025-08" db="UniProtKB">
        <authorList>
            <consortium name="RefSeq"/>
        </authorList>
    </citation>
    <scope>IDENTIFICATION</scope>
    <source>
        <tissue evidence="4">Leaf</tissue>
    </source>
</reference>
<dbReference type="InterPro" id="IPR043502">
    <property type="entry name" value="DNA/RNA_pol_sf"/>
</dbReference>
<dbReference type="CDD" id="cd01650">
    <property type="entry name" value="RT_nLTR_like"/>
    <property type="match status" value="1"/>
</dbReference>
<organism evidence="3 4">
    <name type="scientific">Camelina sativa</name>
    <name type="common">False flax</name>
    <name type="synonym">Myagrum sativum</name>
    <dbReference type="NCBI Taxonomy" id="90675"/>
    <lineage>
        <taxon>Eukaryota</taxon>
        <taxon>Viridiplantae</taxon>
        <taxon>Streptophyta</taxon>
        <taxon>Embryophyta</taxon>
        <taxon>Tracheophyta</taxon>
        <taxon>Spermatophyta</taxon>
        <taxon>Magnoliopsida</taxon>
        <taxon>eudicotyledons</taxon>
        <taxon>Gunneridae</taxon>
        <taxon>Pentapetalae</taxon>
        <taxon>rosids</taxon>
        <taxon>malvids</taxon>
        <taxon>Brassicales</taxon>
        <taxon>Brassicaceae</taxon>
        <taxon>Camelineae</taxon>
        <taxon>Camelina</taxon>
    </lineage>
</organism>
<evidence type="ECO:0000259" key="2">
    <source>
        <dbReference type="Pfam" id="PF13966"/>
    </source>
</evidence>
<evidence type="ECO:0000313" key="4">
    <source>
        <dbReference type="RefSeq" id="XP_010462981.1"/>
    </source>
</evidence>
<gene>
    <name evidence="4" type="primary">LOC104743622</name>
</gene>
<evidence type="ECO:0000259" key="1">
    <source>
        <dbReference type="Pfam" id="PF00078"/>
    </source>
</evidence>
<feature type="domain" description="Reverse transcriptase zinc-binding" evidence="2">
    <location>
        <begin position="402"/>
        <end position="469"/>
    </location>
</feature>
<dbReference type="GeneID" id="104743622"/>
<dbReference type="Proteomes" id="UP000694864">
    <property type="component" value="Chromosome 14"/>
</dbReference>
<reference evidence="3" key="1">
    <citation type="journal article" date="2014" name="Nat. Commun.">
        <title>The emerging biofuel crop Camelina sativa retains a highly undifferentiated hexaploid genome structure.</title>
        <authorList>
            <person name="Kagale S."/>
            <person name="Koh C."/>
            <person name="Nixon J."/>
            <person name="Bollina V."/>
            <person name="Clarke W.E."/>
            <person name="Tuteja R."/>
            <person name="Spillane C."/>
            <person name="Robinson S.J."/>
            <person name="Links M.G."/>
            <person name="Clarke C."/>
            <person name="Higgins E.E."/>
            <person name="Huebert T."/>
            <person name="Sharpe A.G."/>
            <person name="Parkin I.A."/>
        </authorList>
    </citation>
    <scope>NUCLEOTIDE SEQUENCE [LARGE SCALE GENOMIC DNA]</scope>
    <source>
        <strain evidence="3">cv. DH55</strain>
    </source>
</reference>
<protein>
    <submittedName>
        <fullName evidence="4">Uncharacterized protein LOC104743622</fullName>
    </submittedName>
</protein>
<dbReference type="RefSeq" id="XP_010462981.1">
    <property type="nucleotide sequence ID" value="XM_010464679.1"/>
</dbReference>
<accession>A0ABM0VYA8</accession>
<dbReference type="PANTHER" id="PTHR46890">
    <property type="entry name" value="NON-LTR RETROLELEMENT REVERSE TRANSCRIPTASE-LIKE PROTEIN-RELATED"/>
    <property type="match status" value="1"/>
</dbReference>
<dbReference type="InterPro" id="IPR000477">
    <property type="entry name" value="RT_dom"/>
</dbReference>
<proteinExistence type="predicted"/>
<name>A0ABM0VYA8_CAMSA</name>
<evidence type="ECO:0000313" key="3">
    <source>
        <dbReference type="Proteomes" id="UP000694864"/>
    </source>
</evidence>
<dbReference type="SUPFAM" id="SSF56672">
    <property type="entry name" value="DNA/RNA polymerases"/>
    <property type="match status" value="1"/>
</dbReference>